<dbReference type="Proteomes" id="UP000254808">
    <property type="component" value="Chromosome"/>
</dbReference>
<accession>A0A345UI20</accession>
<dbReference type="AlphaFoldDB" id="A0A345UI20"/>
<protein>
    <submittedName>
        <fullName evidence="1">Uncharacterized protein</fullName>
    </submittedName>
</protein>
<organism evidence="1 2">
    <name type="scientific">Cyclonatronum proteinivorum</name>
    <dbReference type="NCBI Taxonomy" id="1457365"/>
    <lineage>
        <taxon>Bacteria</taxon>
        <taxon>Pseudomonadati</taxon>
        <taxon>Balneolota</taxon>
        <taxon>Balneolia</taxon>
        <taxon>Balneolales</taxon>
        <taxon>Cyclonatronaceae</taxon>
        <taxon>Cyclonatronum</taxon>
    </lineage>
</organism>
<sequence>MLAILFMPVLLSAQPSATQLLNDIKRTNAGYLSGVETVSLVNAMEGFGFTMQEREHYRKITEAGHTRLVGEEEGDDISMVGLLNLSADDLAALVNGASRIGTERRDGQRMITLFVDDPDVIESFGDPLPEADDEDDFEDFSFVSMKLWIGAADYLLYHVESTLENDQGAQMEVIFTLSDYERHSGLPLPGQVEVTMKGLGALMDDSELAETRRELEEMMAELENMPEAQRNMILSQMGPQLEQFEQMMEGGDTSFAIKIQDVRINE</sequence>
<keyword evidence="2" id="KW-1185">Reference proteome</keyword>
<proteinExistence type="predicted"/>
<dbReference type="KEGG" id="cprv:CYPRO_0845"/>
<dbReference type="EMBL" id="CP027806">
    <property type="protein sequence ID" value="AXJ00122.1"/>
    <property type="molecule type" value="Genomic_DNA"/>
</dbReference>
<evidence type="ECO:0000313" key="2">
    <source>
        <dbReference type="Proteomes" id="UP000254808"/>
    </source>
</evidence>
<reference evidence="1 2" key="1">
    <citation type="submission" date="2018-03" db="EMBL/GenBank/DDBJ databases">
        <title>Phenotypic and genomic properties of Cyclonatronum proteinivorum gen. nov., sp. nov., a haloalkaliphilic bacteroidete from soda lakes possessing Na+-translocating rhodopsin.</title>
        <authorList>
            <person name="Toshchakov S.V."/>
            <person name="Korzhenkov A."/>
            <person name="Samarov N.I."/>
            <person name="Kublanov I.V."/>
            <person name="Muntyan M.S."/>
            <person name="Sorokin D.Y."/>
        </authorList>
    </citation>
    <scope>NUCLEOTIDE SEQUENCE [LARGE SCALE GENOMIC DNA]</scope>
    <source>
        <strain evidence="1 2">Omega</strain>
    </source>
</reference>
<gene>
    <name evidence="1" type="ORF">CYPRO_0845</name>
</gene>
<evidence type="ECO:0000313" key="1">
    <source>
        <dbReference type="EMBL" id="AXJ00122.1"/>
    </source>
</evidence>
<name>A0A345UI20_9BACT</name>